<dbReference type="AlphaFoldDB" id="A0A0F9PW23"/>
<accession>A0A0F9PW23</accession>
<dbReference type="EMBL" id="LAZR01002524">
    <property type="protein sequence ID" value="KKN28922.1"/>
    <property type="molecule type" value="Genomic_DNA"/>
</dbReference>
<feature type="non-terminal residue" evidence="1">
    <location>
        <position position="147"/>
    </location>
</feature>
<comment type="caution">
    <text evidence="1">The sequence shown here is derived from an EMBL/GenBank/DDBJ whole genome shotgun (WGS) entry which is preliminary data.</text>
</comment>
<evidence type="ECO:0000313" key="1">
    <source>
        <dbReference type="EMBL" id="KKN28922.1"/>
    </source>
</evidence>
<reference evidence="1" key="1">
    <citation type="journal article" date="2015" name="Nature">
        <title>Complex archaea that bridge the gap between prokaryotes and eukaryotes.</title>
        <authorList>
            <person name="Spang A."/>
            <person name="Saw J.H."/>
            <person name="Jorgensen S.L."/>
            <person name="Zaremba-Niedzwiedzka K."/>
            <person name="Martijn J."/>
            <person name="Lind A.E."/>
            <person name="van Eijk R."/>
            <person name="Schleper C."/>
            <person name="Guy L."/>
            <person name="Ettema T.J."/>
        </authorList>
    </citation>
    <scope>NUCLEOTIDE SEQUENCE</scope>
</reference>
<gene>
    <name evidence="1" type="ORF">LCGC14_0849200</name>
</gene>
<sequence length="147" mass="16969">MRIEDVDKVKLSKAYDKELLILKLRFTQLWDKNFKGNDTAVVGSLNRNSFLKNYKLLLDEMNSRKIEKSTSDIDRAAFKKAMTVNKFGIDVSDFEDIVLSSDCVVVDANLVNNVVEFVKQKQEEFLDAMVLEDPEEFESAYIPLYDL</sequence>
<protein>
    <submittedName>
        <fullName evidence="1">Uncharacterized protein</fullName>
    </submittedName>
</protein>
<organism evidence="1">
    <name type="scientific">marine sediment metagenome</name>
    <dbReference type="NCBI Taxonomy" id="412755"/>
    <lineage>
        <taxon>unclassified sequences</taxon>
        <taxon>metagenomes</taxon>
        <taxon>ecological metagenomes</taxon>
    </lineage>
</organism>
<proteinExistence type="predicted"/>
<name>A0A0F9PW23_9ZZZZ</name>